<sequence length="89" mass="10314">MEQQVRTESHKEIVLIFFANGRMSLAIDSFLKWRTKDLLMFPSLAMGHVPFCSKGKNTLETKLWSIDPVNFRKTNRSQKENIVNEGKAE</sequence>
<organism evidence="1">
    <name type="scientific">Marseillevirus sp</name>
    <dbReference type="NCBI Taxonomy" id="2809551"/>
    <lineage>
        <taxon>Viruses</taxon>
        <taxon>Varidnaviria</taxon>
        <taxon>Bamfordvirae</taxon>
        <taxon>Nucleocytoviricota</taxon>
        <taxon>Megaviricetes</taxon>
        <taxon>Pimascovirales</taxon>
        <taxon>Pimascovirales incertae sedis</taxon>
        <taxon>Marseilleviridae</taxon>
        <taxon>Marseillevirus</taxon>
    </lineage>
</organism>
<dbReference type="EMBL" id="OR343188">
    <property type="protein sequence ID" value="WNL49601.1"/>
    <property type="molecule type" value="Genomic_DNA"/>
</dbReference>
<proteinExistence type="predicted"/>
<gene>
    <name evidence="1" type="ORF">MarFTMF_085</name>
</gene>
<accession>A0AA96EP28</accession>
<name>A0AA96EP28_9VIRU</name>
<reference evidence="1" key="1">
    <citation type="submission" date="2023-07" db="EMBL/GenBank/DDBJ databases">
        <authorList>
            <person name="Xia Y."/>
        </authorList>
    </citation>
    <scope>NUCLEOTIDE SEQUENCE</scope>
    <source>
        <strain evidence="1">F</strain>
    </source>
</reference>
<protein>
    <submittedName>
        <fullName evidence="1">Uncharacterized protein</fullName>
    </submittedName>
</protein>
<evidence type="ECO:0000313" key="1">
    <source>
        <dbReference type="EMBL" id="WNL49601.1"/>
    </source>
</evidence>